<keyword evidence="13" id="KW-1015">Disulfide bond</keyword>
<evidence type="ECO:0000256" key="2">
    <source>
        <dbReference type="ARBA" id="ARBA00012513"/>
    </source>
</evidence>
<dbReference type="PROSITE" id="PS00108">
    <property type="entry name" value="PROTEIN_KINASE_ST"/>
    <property type="match status" value="1"/>
</dbReference>
<protein>
    <recommendedName>
        <fullName evidence="2">non-specific serine/threonine protein kinase</fullName>
        <ecNumber evidence="2">2.7.11.1</ecNumber>
    </recommendedName>
</protein>
<dbReference type="Gramene" id="OPUNC10G00060.1">
    <property type="protein sequence ID" value="OPUNC10G00060.1"/>
    <property type="gene ID" value="OPUNC10G00060"/>
</dbReference>
<feature type="transmembrane region" description="Helical" evidence="19">
    <location>
        <begin position="433"/>
        <end position="455"/>
    </location>
</feature>
<keyword evidence="3" id="KW-0723">Serine/threonine-protein kinase</keyword>
<feature type="signal peptide" evidence="20">
    <location>
        <begin position="1"/>
        <end position="20"/>
    </location>
</feature>
<dbReference type="CDD" id="cd14066">
    <property type="entry name" value="STKc_IRAK"/>
    <property type="match status" value="1"/>
</dbReference>
<name>A0A0E0M4V9_ORYPU</name>
<keyword evidence="6 19" id="KW-0812">Transmembrane</keyword>
<evidence type="ECO:0000256" key="10">
    <source>
        <dbReference type="ARBA" id="ARBA00022840"/>
    </source>
</evidence>
<feature type="chain" id="PRO_5002367122" description="non-specific serine/threonine protein kinase" evidence="20">
    <location>
        <begin position="21"/>
        <end position="801"/>
    </location>
</feature>
<keyword evidence="5" id="KW-0808">Transferase</keyword>
<dbReference type="GO" id="GO:0005524">
    <property type="term" value="F:ATP binding"/>
    <property type="evidence" value="ECO:0007669"/>
    <property type="project" value="UniProtKB-UniRule"/>
</dbReference>
<keyword evidence="9" id="KW-0418">Kinase</keyword>
<evidence type="ECO:0000259" key="22">
    <source>
        <dbReference type="PROSITE" id="PS50927"/>
    </source>
</evidence>
<keyword evidence="7 20" id="KW-0732">Signal</keyword>
<evidence type="ECO:0000256" key="15">
    <source>
        <dbReference type="ARBA" id="ARBA00023180"/>
    </source>
</evidence>
<dbReference type="HOGENOM" id="CLU_000288_116_2_1"/>
<evidence type="ECO:0000256" key="20">
    <source>
        <dbReference type="SAM" id="SignalP"/>
    </source>
</evidence>
<dbReference type="PROSITE" id="PS50948">
    <property type="entry name" value="PAN"/>
    <property type="match status" value="1"/>
</dbReference>
<comment type="catalytic activity">
    <reaction evidence="17">
        <text>L-seryl-[protein] + ATP = O-phospho-L-seryl-[protein] + ADP + H(+)</text>
        <dbReference type="Rhea" id="RHEA:17989"/>
        <dbReference type="Rhea" id="RHEA-COMP:9863"/>
        <dbReference type="Rhea" id="RHEA-COMP:11604"/>
        <dbReference type="ChEBI" id="CHEBI:15378"/>
        <dbReference type="ChEBI" id="CHEBI:29999"/>
        <dbReference type="ChEBI" id="CHEBI:30616"/>
        <dbReference type="ChEBI" id="CHEBI:83421"/>
        <dbReference type="ChEBI" id="CHEBI:456216"/>
        <dbReference type="EC" id="2.7.11.1"/>
    </reaction>
</comment>
<dbReference type="AlphaFoldDB" id="A0A0E0M4V9"/>
<keyword evidence="11 19" id="KW-1133">Transmembrane helix</keyword>
<keyword evidence="4" id="KW-0245">EGF-like domain</keyword>
<dbReference type="PROSITE" id="PS50011">
    <property type="entry name" value="PROTEIN_KINASE_DOM"/>
    <property type="match status" value="1"/>
</dbReference>
<dbReference type="Proteomes" id="UP000026962">
    <property type="component" value="Chromosome 10"/>
</dbReference>
<dbReference type="InterPro" id="IPR017441">
    <property type="entry name" value="Protein_kinase_ATP_BS"/>
</dbReference>
<dbReference type="GO" id="GO:0051707">
    <property type="term" value="P:response to other organism"/>
    <property type="evidence" value="ECO:0007669"/>
    <property type="project" value="UniProtKB-ARBA"/>
</dbReference>
<dbReference type="SMART" id="SM00220">
    <property type="entry name" value="S_TKc"/>
    <property type="match status" value="1"/>
</dbReference>
<evidence type="ECO:0000259" key="23">
    <source>
        <dbReference type="PROSITE" id="PS50948"/>
    </source>
</evidence>
<dbReference type="InterPro" id="IPR036426">
    <property type="entry name" value="Bulb-type_lectin_dom_sf"/>
</dbReference>
<accession>A0A0E0M4V9</accession>
<dbReference type="PROSITE" id="PS50927">
    <property type="entry name" value="BULB_LECTIN"/>
    <property type="match status" value="1"/>
</dbReference>
<evidence type="ECO:0000256" key="4">
    <source>
        <dbReference type="ARBA" id="ARBA00022536"/>
    </source>
</evidence>
<reference evidence="24" key="1">
    <citation type="submission" date="2015-04" db="UniProtKB">
        <authorList>
            <consortium name="EnsemblPlants"/>
        </authorList>
    </citation>
    <scope>IDENTIFICATION</scope>
</reference>
<dbReference type="CDD" id="cd01098">
    <property type="entry name" value="PAN_AP_plant"/>
    <property type="match status" value="1"/>
</dbReference>
<dbReference type="EC" id="2.7.11.1" evidence="2"/>
<organism evidence="24">
    <name type="scientific">Oryza punctata</name>
    <name type="common">Red rice</name>
    <dbReference type="NCBI Taxonomy" id="4537"/>
    <lineage>
        <taxon>Eukaryota</taxon>
        <taxon>Viridiplantae</taxon>
        <taxon>Streptophyta</taxon>
        <taxon>Embryophyta</taxon>
        <taxon>Tracheophyta</taxon>
        <taxon>Spermatophyta</taxon>
        <taxon>Magnoliopsida</taxon>
        <taxon>Liliopsida</taxon>
        <taxon>Poales</taxon>
        <taxon>Poaceae</taxon>
        <taxon>BOP clade</taxon>
        <taxon>Oryzoideae</taxon>
        <taxon>Oryzeae</taxon>
        <taxon>Oryzinae</taxon>
        <taxon>Oryza</taxon>
    </lineage>
</organism>
<dbReference type="PANTHER" id="PTHR47974">
    <property type="entry name" value="OS07G0415500 PROTEIN"/>
    <property type="match status" value="1"/>
</dbReference>
<dbReference type="InterPro" id="IPR000719">
    <property type="entry name" value="Prot_kinase_dom"/>
</dbReference>
<dbReference type="InterPro" id="IPR008271">
    <property type="entry name" value="Ser/Thr_kinase_AS"/>
</dbReference>
<keyword evidence="10 18" id="KW-0067">ATP-binding</keyword>
<keyword evidence="12 19" id="KW-0472">Membrane</keyword>
<dbReference type="Pfam" id="PF00069">
    <property type="entry name" value="Pkinase"/>
    <property type="match status" value="1"/>
</dbReference>
<dbReference type="Gene3D" id="2.90.10.10">
    <property type="entry name" value="Bulb-type lectin domain"/>
    <property type="match status" value="2"/>
</dbReference>
<evidence type="ECO:0000256" key="19">
    <source>
        <dbReference type="SAM" id="Phobius"/>
    </source>
</evidence>
<dbReference type="SUPFAM" id="SSF56112">
    <property type="entry name" value="Protein kinase-like (PK-like)"/>
    <property type="match status" value="1"/>
</dbReference>
<evidence type="ECO:0000256" key="17">
    <source>
        <dbReference type="ARBA" id="ARBA00048679"/>
    </source>
</evidence>
<dbReference type="InterPro" id="IPR000742">
    <property type="entry name" value="EGF"/>
</dbReference>
<dbReference type="InterPro" id="IPR011009">
    <property type="entry name" value="Kinase-like_dom_sf"/>
</dbReference>
<keyword evidence="25" id="KW-1185">Reference proteome</keyword>
<evidence type="ECO:0000256" key="7">
    <source>
        <dbReference type="ARBA" id="ARBA00022729"/>
    </source>
</evidence>
<evidence type="ECO:0000256" key="1">
    <source>
        <dbReference type="ARBA" id="ARBA00004479"/>
    </source>
</evidence>
<evidence type="ECO:0000256" key="14">
    <source>
        <dbReference type="ARBA" id="ARBA00023170"/>
    </source>
</evidence>
<dbReference type="PROSITE" id="PS00107">
    <property type="entry name" value="PROTEIN_KINASE_ATP"/>
    <property type="match status" value="1"/>
</dbReference>
<dbReference type="OMA" id="WSPATEM"/>
<dbReference type="SUPFAM" id="SSF51110">
    <property type="entry name" value="alpha-D-mannose-specific plant lectins"/>
    <property type="match status" value="2"/>
</dbReference>
<dbReference type="InterPro" id="IPR024171">
    <property type="entry name" value="SRK-like_kinase"/>
</dbReference>
<evidence type="ECO:0000256" key="3">
    <source>
        <dbReference type="ARBA" id="ARBA00022527"/>
    </source>
</evidence>
<evidence type="ECO:0000256" key="6">
    <source>
        <dbReference type="ARBA" id="ARBA00022692"/>
    </source>
</evidence>
<evidence type="ECO:0000313" key="25">
    <source>
        <dbReference type="Proteomes" id="UP000026962"/>
    </source>
</evidence>
<dbReference type="Gene3D" id="3.30.200.20">
    <property type="entry name" value="Phosphorylase Kinase, domain 1"/>
    <property type="match status" value="1"/>
</dbReference>
<dbReference type="PANTHER" id="PTHR47974:SF6">
    <property type="entry name" value="NON-SPECIFIC SERINE_THREONINE PROTEIN KINASE"/>
    <property type="match status" value="1"/>
</dbReference>
<dbReference type="FunFam" id="3.30.200.20:FF:000178">
    <property type="entry name" value="serine/threonine-protein kinase PBS1-like"/>
    <property type="match status" value="1"/>
</dbReference>
<keyword evidence="15" id="KW-0325">Glycoprotein</keyword>
<comment type="subcellular location">
    <subcellularLocation>
        <location evidence="1">Membrane</location>
        <topology evidence="1">Single-pass type I membrane protein</topology>
    </subcellularLocation>
</comment>
<dbReference type="STRING" id="4537.A0A0E0M4V9"/>
<evidence type="ECO:0000256" key="5">
    <source>
        <dbReference type="ARBA" id="ARBA00022679"/>
    </source>
</evidence>
<dbReference type="InterPro" id="IPR003609">
    <property type="entry name" value="Pan_app"/>
</dbReference>
<feature type="domain" description="Bulb-type lectin" evidence="22">
    <location>
        <begin position="27"/>
        <end position="151"/>
    </location>
</feature>
<dbReference type="PIRSF" id="PIRSF000641">
    <property type="entry name" value="SRK"/>
    <property type="match status" value="1"/>
</dbReference>
<evidence type="ECO:0000259" key="21">
    <source>
        <dbReference type="PROSITE" id="PS50011"/>
    </source>
</evidence>
<keyword evidence="8 18" id="KW-0547">Nucleotide-binding</keyword>
<proteinExistence type="predicted"/>
<feature type="binding site" evidence="18">
    <location>
        <position position="519"/>
    </location>
    <ligand>
        <name>ATP</name>
        <dbReference type="ChEBI" id="CHEBI:30616"/>
    </ligand>
</feature>
<reference evidence="24" key="2">
    <citation type="submission" date="2018-05" db="EMBL/GenBank/DDBJ databases">
        <title>OpunRS2 (Oryza punctata Reference Sequence Version 2).</title>
        <authorList>
            <person name="Zhang J."/>
            <person name="Kudrna D."/>
            <person name="Lee S."/>
            <person name="Talag J."/>
            <person name="Welchert J."/>
            <person name="Wing R.A."/>
        </authorList>
    </citation>
    <scope>NUCLEOTIDE SEQUENCE [LARGE SCALE GENOMIC DNA]</scope>
</reference>
<dbReference type="Gene3D" id="1.10.510.10">
    <property type="entry name" value="Transferase(Phosphotransferase) domain 1"/>
    <property type="match status" value="1"/>
</dbReference>
<evidence type="ECO:0000256" key="9">
    <source>
        <dbReference type="ARBA" id="ARBA00022777"/>
    </source>
</evidence>
<dbReference type="PROSITE" id="PS01186">
    <property type="entry name" value="EGF_2"/>
    <property type="match status" value="1"/>
</dbReference>
<sequence>MAAAHLCLLLLLPALAAVQAQQMRSFFANDTNWRPTETNRTLVSNNGDFAAGFLRSPSSPAKFWFAVWVNANTSDSRPVVIWYAHANHSAVEGDANSVVSIEAAGKLSWTLGGNTTLWSRNSSSTAPMSLSDSGNLVQGAWSSFGEPTDTLMASQPIPVNGTTITLQSQNGRFQLVKALTLQHGTSAYANITGNSALIKLTTDGTLQLAGGNPSQLIASDKGSTRRLRRLTLDDDGNLRLYSLQSKKGLWRVVWQLVQELCTIRGACQGEGRICVPQGADNITCVCPPGYRPLGLGCAPKLNYSGNGNDDKFVRMDFVSFSGGADTGVSVAGKYMTMLTPQNLADCQSMCRADASCVAFGYKFGGDRTCLHYTRLVDGYWSPATEMSTFLRVVESNNDPNNFTGMTSMIDTVCPVRLALPVPPKQGRTTIRNIAIITALFAVELLAGVLSFWAFLRKYSQYREMARTLGLEYLPAGGPRRFSYAELKAATKDFSDVVGRGAYGTVYRGELPDRRAVAVKQLHGVGGGEAEFWAEVTIIARMHHLNLVRMWGFCADKEQRMLVYEYVPNGSLDKYLFVATATGEGEGDSKRPLLDLHTRYRIALGVARAIAYLHEECLEWVLHCDIKPENILLEDDFCPKVSDFGLSKLTSKKEKVTMSRIRGTRGYMAPEWVIHREPITAKADVYSFGMVLLEIVSGRRNYGFRQDSVGSEDWYFPKWAFEKVYVERRIDDIIDPRIVQAEAYDDDPASVATVERMVKTAMWCLQDRADMRPSMGKVAKMLEGTVEITEPVKPTIFCVQDD</sequence>
<evidence type="ECO:0000256" key="16">
    <source>
        <dbReference type="ARBA" id="ARBA00047899"/>
    </source>
</evidence>
<evidence type="ECO:0000256" key="13">
    <source>
        <dbReference type="ARBA" id="ARBA00023157"/>
    </source>
</evidence>
<evidence type="ECO:0000256" key="18">
    <source>
        <dbReference type="PROSITE-ProRule" id="PRU10141"/>
    </source>
</evidence>
<dbReference type="EnsemblPlants" id="OPUNC10G00060.1">
    <property type="protein sequence ID" value="OPUNC10G00060.1"/>
    <property type="gene ID" value="OPUNC10G00060"/>
</dbReference>
<evidence type="ECO:0000256" key="11">
    <source>
        <dbReference type="ARBA" id="ARBA00022989"/>
    </source>
</evidence>
<comment type="catalytic activity">
    <reaction evidence="16">
        <text>L-threonyl-[protein] + ATP = O-phospho-L-threonyl-[protein] + ADP + H(+)</text>
        <dbReference type="Rhea" id="RHEA:46608"/>
        <dbReference type="Rhea" id="RHEA-COMP:11060"/>
        <dbReference type="Rhea" id="RHEA-COMP:11605"/>
        <dbReference type="ChEBI" id="CHEBI:15378"/>
        <dbReference type="ChEBI" id="CHEBI:30013"/>
        <dbReference type="ChEBI" id="CHEBI:30616"/>
        <dbReference type="ChEBI" id="CHEBI:61977"/>
        <dbReference type="ChEBI" id="CHEBI:456216"/>
        <dbReference type="EC" id="2.7.11.1"/>
    </reaction>
</comment>
<keyword evidence="14" id="KW-0675">Receptor</keyword>
<feature type="domain" description="Apple" evidence="23">
    <location>
        <begin position="297"/>
        <end position="393"/>
    </location>
</feature>
<dbReference type="GO" id="GO:0004674">
    <property type="term" value="F:protein serine/threonine kinase activity"/>
    <property type="evidence" value="ECO:0007669"/>
    <property type="project" value="UniProtKB-KW"/>
</dbReference>
<dbReference type="eggNOG" id="ENOG502QSMP">
    <property type="taxonomic scope" value="Eukaryota"/>
</dbReference>
<evidence type="ECO:0000256" key="12">
    <source>
        <dbReference type="ARBA" id="ARBA00023136"/>
    </source>
</evidence>
<evidence type="ECO:0000256" key="8">
    <source>
        <dbReference type="ARBA" id="ARBA00022741"/>
    </source>
</evidence>
<evidence type="ECO:0000313" key="24">
    <source>
        <dbReference type="EnsemblPlants" id="OPUNC10G00060.1"/>
    </source>
</evidence>
<dbReference type="InterPro" id="IPR001480">
    <property type="entry name" value="Bulb-type_lectin_dom"/>
</dbReference>
<feature type="domain" description="Protein kinase" evidence="21">
    <location>
        <begin position="491"/>
        <end position="785"/>
    </location>
</feature>
<dbReference type="FunFam" id="1.10.510.10:FF:000621">
    <property type="entry name" value="Serine/threonine-protein kinase"/>
    <property type="match status" value="1"/>
</dbReference>
<dbReference type="GO" id="GO:0016020">
    <property type="term" value="C:membrane"/>
    <property type="evidence" value="ECO:0007669"/>
    <property type="project" value="UniProtKB-SubCell"/>
</dbReference>